<dbReference type="CDD" id="cd00099">
    <property type="entry name" value="IgV"/>
    <property type="match status" value="1"/>
</dbReference>
<dbReference type="InterPro" id="IPR036179">
    <property type="entry name" value="Ig-like_dom_sf"/>
</dbReference>
<sequence length="217" mass="24530">MDRKRIHVLVILAFCQTMSAAAGDKIIQEGHQVEIECHPESKTFIVWFRILDNSGMEFIASFSNSIQKDTEGKASSNFDYRRISRNVIILQSFRRDHDPGLYTCASLYKGKELKFGKVTRLVAGESRFVHVVERKKKPFASHFDRNVCCQRKPQRQNPPSLSLFCTPLILGPLAGGCGLLLVLLIATSLYCNSKSTTQRETESERPSFTEPSLTFPL</sequence>
<keyword evidence="18" id="KW-1185">Reference proteome</keyword>
<keyword evidence="5" id="KW-0391">Immunity</keyword>
<dbReference type="AlphaFoldDB" id="A0A3Q4BC63"/>
<evidence type="ECO:0000256" key="5">
    <source>
        <dbReference type="ARBA" id="ARBA00022859"/>
    </source>
</evidence>
<evidence type="ECO:0000256" key="13">
    <source>
        <dbReference type="ARBA" id="ARBA00023319"/>
    </source>
</evidence>
<reference evidence="17" key="1">
    <citation type="submission" date="2025-08" db="UniProtKB">
        <authorList>
            <consortium name="Ensembl"/>
        </authorList>
    </citation>
    <scope>IDENTIFICATION</scope>
</reference>
<evidence type="ECO:0000256" key="4">
    <source>
        <dbReference type="ARBA" id="ARBA00022729"/>
    </source>
</evidence>
<feature type="compositionally biased region" description="Basic and acidic residues" evidence="14">
    <location>
        <begin position="197"/>
        <end position="207"/>
    </location>
</feature>
<dbReference type="OMA" id="MIVWFRV"/>
<evidence type="ECO:0000256" key="6">
    <source>
        <dbReference type="ARBA" id="ARBA00022989"/>
    </source>
</evidence>
<feature type="signal peptide" evidence="16">
    <location>
        <begin position="1"/>
        <end position="22"/>
    </location>
</feature>
<evidence type="ECO:0000256" key="16">
    <source>
        <dbReference type="SAM" id="SignalP"/>
    </source>
</evidence>
<accession>A0A3Q4BC63</accession>
<dbReference type="GO" id="GO:0002250">
    <property type="term" value="P:adaptive immune response"/>
    <property type="evidence" value="ECO:0007669"/>
    <property type="project" value="UniProtKB-KW"/>
</dbReference>
<dbReference type="SUPFAM" id="SSF48726">
    <property type="entry name" value="Immunoglobulin"/>
    <property type="match status" value="1"/>
</dbReference>
<dbReference type="GO" id="GO:0005886">
    <property type="term" value="C:plasma membrane"/>
    <property type="evidence" value="ECO:0007669"/>
    <property type="project" value="UniProtKB-SubCell"/>
</dbReference>
<keyword evidence="8 15" id="KW-0472">Membrane</keyword>
<feature type="chain" id="PRO_5018720054" description="Ig-like domain-containing protein" evidence="16">
    <location>
        <begin position="23"/>
        <end position="217"/>
    </location>
</feature>
<dbReference type="Ensembl" id="ENSMMOT00000016480.1">
    <property type="protein sequence ID" value="ENSMMOP00000016210.1"/>
    <property type="gene ID" value="ENSMMOG00000012375.1"/>
</dbReference>
<reference evidence="17" key="2">
    <citation type="submission" date="2025-09" db="UniProtKB">
        <authorList>
            <consortium name="Ensembl"/>
        </authorList>
    </citation>
    <scope>IDENTIFICATION</scope>
</reference>
<evidence type="ECO:0000256" key="14">
    <source>
        <dbReference type="SAM" id="MobiDB-lite"/>
    </source>
</evidence>
<keyword evidence="9" id="KW-0564">Palmitate</keyword>
<evidence type="ECO:0000256" key="8">
    <source>
        <dbReference type="ARBA" id="ARBA00023136"/>
    </source>
</evidence>
<evidence type="ECO:0000256" key="12">
    <source>
        <dbReference type="ARBA" id="ARBA00023288"/>
    </source>
</evidence>
<evidence type="ECO:0000256" key="3">
    <source>
        <dbReference type="ARBA" id="ARBA00022692"/>
    </source>
</evidence>
<evidence type="ECO:0000256" key="15">
    <source>
        <dbReference type="SAM" id="Phobius"/>
    </source>
</evidence>
<dbReference type="PANTHER" id="PTHR10441:SF2">
    <property type="entry name" value="T-CELL SURFACE GLYCOPROTEIN CD8 ALPHA CHAIN"/>
    <property type="match status" value="1"/>
</dbReference>
<protein>
    <recommendedName>
        <fullName evidence="19">Ig-like domain-containing protein</fullName>
    </recommendedName>
</protein>
<evidence type="ECO:0008006" key="19">
    <source>
        <dbReference type="Google" id="ProtNLM"/>
    </source>
</evidence>
<evidence type="ECO:0000256" key="9">
    <source>
        <dbReference type="ARBA" id="ARBA00023139"/>
    </source>
</evidence>
<name>A0A3Q4BC63_MOLML</name>
<proteinExistence type="predicted"/>
<keyword evidence="12" id="KW-0449">Lipoprotein</keyword>
<dbReference type="PANTHER" id="PTHR10441">
    <property type="entry name" value="CD8 ALPHA CHAIN"/>
    <property type="match status" value="1"/>
</dbReference>
<dbReference type="InterPro" id="IPR015468">
    <property type="entry name" value="CD8_asu"/>
</dbReference>
<dbReference type="InterPro" id="IPR013783">
    <property type="entry name" value="Ig-like_fold"/>
</dbReference>
<keyword evidence="3 15" id="KW-0812">Transmembrane</keyword>
<dbReference type="Gene3D" id="2.60.40.10">
    <property type="entry name" value="Immunoglobulins"/>
    <property type="match status" value="1"/>
</dbReference>
<evidence type="ECO:0000256" key="10">
    <source>
        <dbReference type="ARBA" id="ARBA00023157"/>
    </source>
</evidence>
<feature type="region of interest" description="Disordered" evidence="14">
    <location>
        <begin position="196"/>
        <end position="217"/>
    </location>
</feature>
<keyword evidence="13" id="KW-0393">Immunoglobulin domain</keyword>
<evidence type="ECO:0000256" key="11">
    <source>
        <dbReference type="ARBA" id="ARBA00023180"/>
    </source>
</evidence>
<evidence type="ECO:0000256" key="2">
    <source>
        <dbReference type="ARBA" id="ARBA00022475"/>
    </source>
</evidence>
<keyword evidence="11" id="KW-0325">Glycoprotein</keyword>
<keyword evidence="10" id="KW-1015">Disulfide bond</keyword>
<dbReference type="STRING" id="94237.ENSMMOP00000016210"/>
<organism evidence="17 18">
    <name type="scientific">Mola mola</name>
    <name type="common">Ocean sunfish</name>
    <name type="synonym">Tetraodon mola</name>
    <dbReference type="NCBI Taxonomy" id="94237"/>
    <lineage>
        <taxon>Eukaryota</taxon>
        <taxon>Metazoa</taxon>
        <taxon>Chordata</taxon>
        <taxon>Craniata</taxon>
        <taxon>Vertebrata</taxon>
        <taxon>Euteleostomi</taxon>
        <taxon>Actinopterygii</taxon>
        <taxon>Neopterygii</taxon>
        <taxon>Teleostei</taxon>
        <taxon>Neoteleostei</taxon>
        <taxon>Acanthomorphata</taxon>
        <taxon>Eupercaria</taxon>
        <taxon>Tetraodontiformes</taxon>
        <taxon>Molidae</taxon>
        <taxon>Mola</taxon>
    </lineage>
</organism>
<keyword evidence="7" id="KW-1064">Adaptive immunity</keyword>
<feature type="transmembrane region" description="Helical" evidence="15">
    <location>
        <begin position="168"/>
        <end position="191"/>
    </location>
</feature>
<keyword evidence="4 16" id="KW-0732">Signal</keyword>
<evidence type="ECO:0000313" key="17">
    <source>
        <dbReference type="Ensembl" id="ENSMMOP00000016210.1"/>
    </source>
</evidence>
<evidence type="ECO:0000256" key="7">
    <source>
        <dbReference type="ARBA" id="ARBA00023130"/>
    </source>
</evidence>
<keyword evidence="6 15" id="KW-1133">Transmembrane helix</keyword>
<evidence type="ECO:0000256" key="1">
    <source>
        <dbReference type="ARBA" id="ARBA00004251"/>
    </source>
</evidence>
<dbReference type="Proteomes" id="UP000261620">
    <property type="component" value="Unplaced"/>
</dbReference>
<comment type="subcellular location">
    <subcellularLocation>
        <location evidence="1">Cell membrane</location>
        <topology evidence="1">Single-pass type I membrane protein</topology>
    </subcellularLocation>
</comment>
<evidence type="ECO:0000313" key="18">
    <source>
        <dbReference type="Proteomes" id="UP000261620"/>
    </source>
</evidence>
<keyword evidence="2" id="KW-1003">Cell membrane</keyword>